<dbReference type="PROSITE" id="PS01081">
    <property type="entry name" value="HTH_TETR_1"/>
    <property type="match status" value="1"/>
</dbReference>
<evidence type="ECO:0000259" key="3">
    <source>
        <dbReference type="PROSITE" id="PS50977"/>
    </source>
</evidence>
<reference evidence="4 5" key="1">
    <citation type="submission" date="2017-11" db="EMBL/GenBank/DDBJ databases">
        <authorList>
            <person name="Han C.G."/>
        </authorList>
    </citation>
    <scope>NUCLEOTIDE SEQUENCE [LARGE SCALE GENOMIC DNA]</scope>
    <source>
        <strain evidence="4 5">HCNT1</strain>
    </source>
</reference>
<evidence type="ECO:0000313" key="4">
    <source>
        <dbReference type="EMBL" id="PKA39509.1"/>
    </source>
</evidence>
<evidence type="ECO:0000256" key="2">
    <source>
        <dbReference type="PROSITE-ProRule" id="PRU00335"/>
    </source>
</evidence>
<dbReference type="SUPFAM" id="SSF46689">
    <property type="entry name" value="Homeodomain-like"/>
    <property type="match status" value="1"/>
</dbReference>
<dbReference type="InterPro" id="IPR050109">
    <property type="entry name" value="HTH-type_TetR-like_transc_reg"/>
</dbReference>
<dbReference type="Proteomes" id="UP000232164">
    <property type="component" value="Unassembled WGS sequence"/>
</dbReference>
<organism evidence="4 5">
    <name type="scientific">Rhizobium sullae</name>
    <name type="common">Rhizobium hedysari</name>
    <dbReference type="NCBI Taxonomy" id="50338"/>
    <lineage>
        <taxon>Bacteria</taxon>
        <taxon>Pseudomonadati</taxon>
        <taxon>Pseudomonadota</taxon>
        <taxon>Alphaproteobacteria</taxon>
        <taxon>Hyphomicrobiales</taxon>
        <taxon>Rhizobiaceae</taxon>
        <taxon>Rhizobium/Agrobacterium group</taxon>
        <taxon>Rhizobium</taxon>
    </lineage>
</organism>
<dbReference type="GO" id="GO:0003700">
    <property type="term" value="F:DNA-binding transcription factor activity"/>
    <property type="evidence" value="ECO:0007669"/>
    <property type="project" value="TreeGrafter"/>
</dbReference>
<dbReference type="PANTHER" id="PTHR30055">
    <property type="entry name" value="HTH-TYPE TRANSCRIPTIONAL REGULATOR RUTR"/>
    <property type="match status" value="1"/>
</dbReference>
<dbReference type="EMBL" id="PIQN01000028">
    <property type="protein sequence ID" value="PKA39509.1"/>
    <property type="molecule type" value="Genomic_DNA"/>
</dbReference>
<proteinExistence type="predicted"/>
<dbReference type="PRINTS" id="PR00455">
    <property type="entry name" value="HTHTETR"/>
</dbReference>
<name>A0A2N0D079_RHISU</name>
<protein>
    <submittedName>
        <fullName evidence="4">TetR family transcriptional regulator</fullName>
    </submittedName>
</protein>
<reference evidence="4 5" key="2">
    <citation type="submission" date="2017-12" db="EMBL/GenBank/DDBJ databases">
        <title>Genome sequence of Rhizobium sullae HCNT1 isolated from Sulla coronaria nodules and featuring peculiar denitrification phenotypes.</title>
        <authorList>
            <person name="De Diego-Diaz B."/>
            <person name="Treu L."/>
            <person name="Campanaro S."/>
            <person name="Da Silva Duarte V."/>
            <person name="Basaglia M."/>
            <person name="Favaro L."/>
            <person name="Casella S."/>
            <person name="Squartini A."/>
        </authorList>
    </citation>
    <scope>NUCLEOTIDE SEQUENCE [LARGE SCALE GENOMIC DNA]</scope>
    <source>
        <strain evidence="4 5">HCNT1</strain>
    </source>
</reference>
<dbReference type="Gene3D" id="1.10.357.10">
    <property type="entry name" value="Tetracycline Repressor, domain 2"/>
    <property type="match status" value="1"/>
</dbReference>
<dbReference type="Pfam" id="PF00440">
    <property type="entry name" value="TetR_N"/>
    <property type="match status" value="1"/>
</dbReference>
<dbReference type="InterPro" id="IPR023772">
    <property type="entry name" value="DNA-bd_HTH_TetR-type_CS"/>
</dbReference>
<keyword evidence="1 2" id="KW-0238">DNA-binding</keyword>
<comment type="caution">
    <text evidence="4">The sequence shown here is derived from an EMBL/GenBank/DDBJ whole genome shotgun (WGS) entry which is preliminary data.</text>
</comment>
<accession>A0A2N0D079</accession>
<dbReference type="InterPro" id="IPR009057">
    <property type="entry name" value="Homeodomain-like_sf"/>
</dbReference>
<feature type="DNA-binding region" description="H-T-H motif" evidence="2">
    <location>
        <begin position="35"/>
        <end position="54"/>
    </location>
</feature>
<sequence length="208" mass="24375">MTKTLEKRRRDPRDREAEIVRAAISFFAEHGFDGSTRELATSIGVTQPLLYRYFPNKEALLDRVYEEVFVNPWNKAWEEELKDRSVPIDQRLYRFYCQYSRVILNYEWVRLFMFAGLKGLDFNARYLRFLRKAAFDLVVKEIRAAHGIDTNNEPTDQDAELVWGLHASIFYLGVRKFIYGMPIPEDVEADVALRVQAFLRGAPAILSR</sequence>
<gene>
    <name evidence="4" type="ORF">CWR43_32575</name>
</gene>
<evidence type="ECO:0000313" key="5">
    <source>
        <dbReference type="Proteomes" id="UP000232164"/>
    </source>
</evidence>
<feature type="domain" description="HTH tetR-type" evidence="3">
    <location>
        <begin position="13"/>
        <end position="72"/>
    </location>
</feature>
<dbReference type="PROSITE" id="PS50977">
    <property type="entry name" value="HTH_TETR_2"/>
    <property type="match status" value="1"/>
</dbReference>
<dbReference type="AlphaFoldDB" id="A0A2N0D079"/>
<evidence type="ECO:0000256" key="1">
    <source>
        <dbReference type="ARBA" id="ARBA00023125"/>
    </source>
</evidence>
<dbReference type="InterPro" id="IPR001647">
    <property type="entry name" value="HTH_TetR"/>
</dbReference>
<dbReference type="PANTHER" id="PTHR30055:SF181">
    <property type="entry name" value="BLR6905 PROTEIN"/>
    <property type="match status" value="1"/>
</dbReference>
<dbReference type="GO" id="GO:0000976">
    <property type="term" value="F:transcription cis-regulatory region binding"/>
    <property type="evidence" value="ECO:0007669"/>
    <property type="project" value="TreeGrafter"/>
</dbReference>